<protein>
    <submittedName>
        <fullName evidence="2">Uncharacterized protein</fullName>
    </submittedName>
</protein>
<dbReference type="Proteomes" id="UP000887116">
    <property type="component" value="Unassembled WGS sequence"/>
</dbReference>
<dbReference type="AlphaFoldDB" id="A0A8X6KY33"/>
<gene>
    <name evidence="2" type="ORF">TNCT_530341</name>
</gene>
<name>A0A8X6KY33_TRICU</name>
<feature type="compositionally biased region" description="Polar residues" evidence="1">
    <location>
        <begin position="118"/>
        <end position="128"/>
    </location>
</feature>
<evidence type="ECO:0000313" key="2">
    <source>
        <dbReference type="EMBL" id="GFQ90740.1"/>
    </source>
</evidence>
<feature type="region of interest" description="Disordered" evidence="1">
    <location>
        <begin position="111"/>
        <end position="131"/>
    </location>
</feature>
<organism evidence="2 3">
    <name type="scientific">Trichonephila clavata</name>
    <name type="common">Joro spider</name>
    <name type="synonym">Nephila clavata</name>
    <dbReference type="NCBI Taxonomy" id="2740835"/>
    <lineage>
        <taxon>Eukaryota</taxon>
        <taxon>Metazoa</taxon>
        <taxon>Ecdysozoa</taxon>
        <taxon>Arthropoda</taxon>
        <taxon>Chelicerata</taxon>
        <taxon>Arachnida</taxon>
        <taxon>Araneae</taxon>
        <taxon>Araneomorphae</taxon>
        <taxon>Entelegynae</taxon>
        <taxon>Araneoidea</taxon>
        <taxon>Nephilidae</taxon>
        <taxon>Trichonephila</taxon>
    </lineage>
</organism>
<accession>A0A8X6KY33</accession>
<evidence type="ECO:0000313" key="3">
    <source>
        <dbReference type="Proteomes" id="UP000887116"/>
    </source>
</evidence>
<proteinExistence type="predicted"/>
<sequence length="149" mass="16759">MGIGCASLLSTVRCLPRQIESIAYSDVAPEAQSAQLHQPQVSAVHLRCYRQHPGNIFRHVDGFQPPKSHPVPPHSRRESPGLRCFYRCYLYGGVRLPYGTDSDLHRIRYPDQKDSRSVQRIKNTSGSRCTPRASYGWLSFPSISPPLSP</sequence>
<keyword evidence="3" id="KW-1185">Reference proteome</keyword>
<reference evidence="2" key="1">
    <citation type="submission" date="2020-07" db="EMBL/GenBank/DDBJ databases">
        <title>Multicomponent nature underlies the extraordinary mechanical properties of spider dragline silk.</title>
        <authorList>
            <person name="Kono N."/>
            <person name="Nakamura H."/>
            <person name="Mori M."/>
            <person name="Yoshida Y."/>
            <person name="Ohtoshi R."/>
            <person name="Malay A.D."/>
            <person name="Moran D.A.P."/>
            <person name="Tomita M."/>
            <person name="Numata K."/>
            <person name="Arakawa K."/>
        </authorList>
    </citation>
    <scope>NUCLEOTIDE SEQUENCE</scope>
</reference>
<comment type="caution">
    <text evidence="2">The sequence shown here is derived from an EMBL/GenBank/DDBJ whole genome shotgun (WGS) entry which is preliminary data.</text>
</comment>
<evidence type="ECO:0000256" key="1">
    <source>
        <dbReference type="SAM" id="MobiDB-lite"/>
    </source>
</evidence>
<dbReference type="EMBL" id="BMAO01013742">
    <property type="protein sequence ID" value="GFQ90740.1"/>
    <property type="molecule type" value="Genomic_DNA"/>
</dbReference>